<dbReference type="SUPFAM" id="SSF51735">
    <property type="entry name" value="NAD(P)-binding Rossmann-fold domains"/>
    <property type="match status" value="1"/>
</dbReference>
<protein>
    <submittedName>
        <fullName evidence="2">SDR family oxidoreductase</fullName>
    </submittedName>
</protein>
<organism evidence="2 3">
    <name type="scientific">Mycetohabitans rhizoxinica</name>
    <dbReference type="NCBI Taxonomy" id="412963"/>
    <lineage>
        <taxon>Bacteria</taxon>
        <taxon>Pseudomonadati</taxon>
        <taxon>Pseudomonadota</taxon>
        <taxon>Betaproteobacteria</taxon>
        <taxon>Burkholderiales</taxon>
        <taxon>Burkholderiaceae</taxon>
        <taxon>Mycetohabitans</taxon>
    </lineage>
</organism>
<proteinExistence type="predicted"/>
<dbReference type="RefSeq" id="WP_338911396.1">
    <property type="nucleotide sequence ID" value="NZ_CP062176.1"/>
</dbReference>
<name>A0ABZ2PUI9_9BURK</name>
<accession>A0ABZ2PUI9</accession>
<dbReference type="PANTHER" id="PTHR43245">
    <property type="entry name" value="BIFUNCTIONAL POLYMYXIN RESISTANCE PROTEIN ARNA"/>
    <property type="match status" value="1"/>
</dbReference>
<dbReference type="CDD" id="cd05232">
    <property type="entry name" value="UDP_G4E_4_SDR_e"/>
    <property type="match status" value="1"/>
</dbReference>
<dbReference type="InterPro" id="IPR001509">
    <property type="entry name" value="Epimerase_deHydtase"/>
</dbReference>
<dbReference type="Pfam" id="PF01370">
    <property type="entry name" value="Epimerase"/>
    <property type="match status" value="1"/>
</dbReference>
<evidence type="ECO:0000313" key="3">
    <source>
        <dbReference type="Proteomes" id="UP001493153"/>
    </source>
</evidence>
<dbReference type="Proteomes" id="UP001493153">
    <property type="component" value="Chromosome"/>
</dbReference>
<dbReference type="InterPro" id="IPR036291">
    <property type="entry name" value="NAD(P)-bd_dom_sf"/>
</dbReference>
<evidence type="ECO:0000313" key="2">
    <source>
        <dbReference type="EMBL" id="WXK38755.1"/>
    </source>
</evidence>
<feature type="domain" description="NAD-dependent epimerase/dehydratase" evidence="1">
    <location>
        <begin position="5"/>
        <end position="229"/>
    </location>
</feature>
<dbReference type="EMBL" id="CP062176">
    <property type="protein sequence ID" value="WXK38755.1"/>
    <property type="molecule type" value="Genomic_DNA"/>
</dbReference>
<evidence type="ECO:0000259" key="1">
    <source>
        <dbReference type="Pfam" id="PF01370"/>
    </source>
</evidence>
<dbReference type="PANTHER" id="PTHR43245:SF58">
    <property type="entry name" value="BLL5923 PROTEIN"/>
    <property type="match status" value="1"/>
</dbReference>
<gene>
    <name evidence="2" type="ORF">IHE29_05465</name>
</gene>
<dbReference type="Gene3D" id="3.40.50.720">
    <property type="entry name" value="NAD(P)-binding Rossmann-like Domain"/>
    <property type="match status" value="1"/>
</dbReference>
<keyword evidence="3" id="KW-1185">Reference proteome</keyword>
<reference evidence="2 3" key="1">
    <citation type="submission" date="2020-09" db="EMBL/GenBank/DDBJ databases">
        <title>Genome sequences of Mycetohabitans spp.</title>
        <authorList>
            <person name="Carter M.E."/>
            <person name="Carpenter S.C.D."/>
            <person name="Bogdanove A.J."/>
        </authorList>
    </citation>
    <scope>NUCLEOTIDE SEQUENCE [LARGE SCALE GENOMIC DNA]</scope>
    <source>
        <strain evidence="2 3">B12</strain>
    </source>
</reference>
<dbReference type="InterPro" id="IPR050177">
    <property type="entry name" value="Lipid_A_modif_metabolic_enz"/>
</dbReference>
<sequence>MTGFVVTGANGFVGRRLCQALLGLGGRVTGVARHGQPACEGVHNWLSVGNDFDGLERMWPRCIRSDCVIHLAGRAHIMRDEAAHSLAAYRATNVDGTVRVAKAARAAGARRFVFVSSIKAAGETDGGSPLKETVTPAPVDPYGLSKLEAERALTLFGCSTGMEIVIVRPPLVYGPGVRANFLHLMTAIDRGIPLPLGSVDARRSMVFLDNLVDALIHCALHPSAAGETFHVSDGSDLTVAELVRTLSQQLNVPTRLIPVPVRMLRIGGRLTGRSEAVERLVSDLRLDISHISEVLGWRVPYSIEEGLMKTAMWYRATH</sequence>